<dbReference type="GO" id="GO:0005506">
    <property type="term" value="F:iron ion binding"/>
    <property type="evidence" value="ECO:0007669"/>
    <property type="project" value="InterPro"/>
</dbReference>
<keyword evidence="2" id="KW-1133">Transmembrane helix</keyword>
<comment type="cofactor">
    <cofactor evidence="1">
        <name>heme</name>
        <dbReference type="ChEBI" id="CHEBI:30413"/>
    </cofactor>
</comment>
<dbReference type="InterPro" id="IPR036396">
    <property type="entry name" value="Cyt_P450_sf"/>
</dbReference>
<dbReference type="InterPro" id="IPR001128">
    <property type="entry name" value="Cyt_P450"/>
</dbReference>
<evidence type="ECO:0000313" key="3">
    <source>
        <dbReference type="EMBL" id="POS84371.1"/>
    </source>
</evidence>
<dbReference type="GO" id="GO:0004497">
    <property type="term" value="F:monooxygenase activity"/>
    <property type="evidence" value="ECO:0007669"/>
    <property type="project" value="InterPro"/>
</dbReference>
<dbReference type="CDD" id="cd11069">
    <property type="entry name" value="CYP_FUM15-like"/>
    <property type="match status" value="1"/>
</dbReference>
<proteinExistence type="predicted"/>
<evidence type="ECO:0008006" key="5">
    <source>
        <dbReference type="Google" id="ProtNLM"/>
    </source>
</evidence>
<dbReference type="PANTHER" id="PTHR24305:SF227">
    <property type="entry name" value="P450, PUTATIVE (EUROFUNG)-RELATED"/>
    <property type="match status" value="1"/>
</dbReference>
<dbReference type="OrthoDB" id="1470350at2759"/>
<dbReference type="PANTHER" id="PTHR24305">
    <property type="entry name" value="CYTOCHROME P450"/>
    <property type="match status" value="1"/>
</dbReference>
<evidence type="ECO:0000256" key="1">
    <source>
        <dbReference type="PIRSR" id="PIRSR602401-1"/>
    </source>
</evidence>
<dbReference type="InterPro" id="IPR002401">
    <property type="entry name" value="Cyt_P450_E_grp-I"/>
</dbReference>
<dbReference type="PRINTS" id="PR00463">
    <property type="entry name" value="EP450I"/>
</dbReference>
<dbReference type="EMBL" id="PEDP01001047">
    <property type="protein sequence ID" value="POS84371.1"/>
    <property type="molecule type" value="Genomic_DNA"/>
</dbReference>
<keyword evidence="1" id="KW-0408">Iron</keyword>
<feature type="binding site" description="axial binding residue" evidence="1">
    <location>
        <position position="506"/>
    </location>
    <ligand>
        <name>heme</name>
        <dbReference type="ChEBI" id="CHEBI:30413"/>
    </ligand>
    <ligandPart>
        <name>Fe</name>
        <dbReference type="ChEBI" id="CHEBI:18248"/>
    </ligandPart>
</feature>
<keyword evidence="2" id="KW-0812">Transmembrane</keyword>
<keyword evidence="1" id="KW-0479">Metal-binding</keyword>
<name>A0A2S4PQR2_9PEZI</name>
<dbReference type="Proteomes" id="UP000237438">
    <property type="component" value="Unassembled WGS sequence"/>
</dbReference>
<gene>
    <name evidence="3" type="ORF">EPUL_006255</name>
</gene>
<comment type="caution">
    <text evidence="3">The sequence shown here is derived from an EMBL/GenBank/DDBJ whole genome shotgun (WGS) entry which is preliminary data.</text>
</comment>
<evidence type="ECO:0000313" key="4">
    <source>
        <dbReference type="Proteomes" id="UP000237438"/>
    </source>
</evidence>
<dbReference type="Pfam" id="PF00067">
    <property type="entry name" value="p450"/>
    <property type="match status" value="1"/>
</dbReference>
<dbReference type="FunFam" id="1.10.630.10:FF:000051">
    <property type="entry name" value="Cytochrome P450 monooxygenase (Fum15)"/>
    <property type="match status" value="1"/>
</dbReference>
<dbReference type="Gene3D" id="1.10.630.10">
    <property type="entry name" value="Cytochrome P450"/>
    <property type="match status" value="1"/>
</dbReference>
<keyword evidence="2" id="KW-0472">Membrane</keyword>
<keyword evidence="4" id="KW-1185">Reference proteome</keyword>
<evidence type="ECO:0000256" key="2">
    <source>
        <dbReference type="SAM" id="Phobius"/>
    </source>
</evidence>
<keyword evidence="1" id="KW-0349">Heme</keyword>
<feature type="transmembrane region" description="Helical" evidence="2">
    <location>
        <begin position="33"/>
        <end position="56"/>
    </location>
</feature>
<dbReference type="SUPFAM" id="SSF48264">
    <property type="entry name" value="Cytochrome P450"/>
    <property type="match status" value="1"/>
</dbReference>
<sequence>MSGFPIKEITALSTVSSYITVRYLWAMYLPSSYIGAFLLTFSFYCLTWIFWTVLIYPKYFSPTRHFPSPKGGSWWNGQFSVITARSTGAPMLEWISTIPNDGIIRYLGMFNIERLFITSPNALREVLATKSYDFVKPSQLVQGLSRLLGVGVLLAEGDEHKNQRRNLLPAFSYRHIKDLYPAFWEKAVEVTEAITVEVRTGGISHDELPEYQKELTQQTKISDTEAVTEMSGWAGRATLDIIGIAGFGQDFNSIRDPNASLSRTYRTVFTPSRQGRYLALLNNFFPGWLIKRIPVKRNGEIEAAIVLIRDLCRKNIQLKKEKLEEGKLNDYDILSIALKSGAFSEENLIDQMMTFLAAGHETTSTALSWAIYALCVNPSCQSLLRSEIRANLPSPNSQKSITSSQIDGLPYLNAVCSEVLRYFPSVALTMRVAACDTTILGHKIPKGTRIVIVPWAINKSEELWGPDAKKFKPERWLPTDSNPHPANGGAASNYSFLSFIHGPRSCIGQGFARGEFACLLAALIGRFEFSLNDKRELVEDNLVIKGGVTAKLAQGLFVKAKIIDG</sequence>
<dbReference type="STRING" id="225359.A0A2S4PQR2"/>
<feature type="non-terminal residue" evidence="3">
    <location>
        <position position="565"/>
    </location>
</feature>
<dbReference type="AlphaFoldDB" id="A0A2S4PQR2"/>
<dbReference type="GO" id="GO:0016705">
    <property type="term" value="F:oxidoreductase activity, acting on paired donors, with incorporation or reduction of molecular oxygen"/>
    <property type="evidence" value="ECO:0007669"/>
    <property type="project" value="InterPro"/>
</dbReference>
<protein>
    <recommendedName>
        <fullName evidence="5">Cytochrome P450</fullName>
    </recommendedName>
</protein>
<dbReference type="GO" id="GO:0020037">
    <property type="term" value="F:heme binding"/>
    <property type="evidence" value="ECO:0007669"/>
    <property type="project" value="InterPro"/>
</dbReference>
<organism evidence="3 4">
    <name type="scientific">Erysiphe pulchra</name>
    <dbReference type="NCBI Taxonomy" id="225359"/>
    <lineage>
        <taxon>Eukaryota</taxon>
        <taxon>Fungi</taxon>
        <taxon>Dikarya</taxon>
        <taxon>Ascomycota</taxon>
        <taxon>Pezizomycotina</taxon>
        <taxon>Leotiomycetes</taxon>
        <taxon>Erysiphales</taxon>
        <taxon>Erysiphaceae</taxon>
        <taxon>Erysiphe</taxon>
    </lineage>
</organism>
<accession>A0A2S4PQR2</accession>
<dbReference type="PRINTS" id="PR00385">
    <property type="entry name" value="P450"/>
</dbReference>
<dbReference type="InterPro" id="IPR050121">
    <property type="entry name" value="Cytochrome_P450_monoxygenase"/>
</dbReference>
<reference evidence="3 4" key="1">
    <citation type="submission" date="2017-10" db="EMBL/GenBank/DDBJ databases">
        <title>Development of genomic resources for the powdery mildew, Erysiphe pulchra.</title>
        <authorList>
            <person name="Wadl P.A."/>
            <person name="Mack B.M."/>
            <person name="Moore G."/>
            <person name="Beltz S.B."/>
        </authorList>
    </citation>
    <scope>NUCLEOTIDE SEQUENCE [LARGE SCALE GENOMIC DNA]</scope>
    <source>
        <strain evidence="3">Cflorida</strain>
    </source>
</reference>